<dbReference type="Gene3D" id="2.160.20.10">
    <property type="entry name" value="Single-stranded right-handed beta-helix, Pectin lyase-like"/>
    <property type="match status" value="1"/>
</dbReference>
<dbReference type="InterPro" id="IPR012334">
    <property type="entry name" value="Pectin_lyas_fold"/>
</dbReference>
<dbReference type="Proteomes" id="UP001386437">
    <property type="component" value="Unassembled WGS sequence"/>
</dbReference>
<dbReference type="InterPro" id="IPR024535">
    <property type="entry name" value="RHGA/B-epi-like_pectate_lyase"/>
</dbReference>
<evidence type="ECO:0000313" key="2">
    <source>
        <dbReference type="EMBL" id="MEI5996837.1"/>
    </source>
</evidence>
<name>A0ABU8IML3_9BURK</name>
<comment type="caution">
    <text evidence="2">The sequence shown here is derived from an EMBL/GenBank/DDBJ whole genome shotgun (WGS) entry which is preliminary data.</text>
</comment>
<reference evidence="2 3" key="1">
    <citation type="journal article" date="2022" name="Arch. Microbiol.">
        <title>Paraburkholderia bengalensis sp. nov. isolated from roots of Oryza sativa, IR64.</title>
        <authorList>
            <person name="Nag P."/>
            <person name="Mondal N."/>
            <person name="Sarkar J."/>
            <person name="Das S."/>
        </authorList>
    </citation>
    <scope>NUCLEOTIDE SEQUENCE [LARGE SCALE GENOMIC DNA]</scope>
    <source>
        <strain evidence="2 3">IR64_4_BI</strain>
    </source>
</reference>
<organism evidence="2 3">
    <name type="scientific">Paraburkholderia bengalensis</name>
    <dbReference type="NCBI Taxonomy" id="2747562"/>
    <lineage>
        <taxon>Bacteria</taxon>
        <taxon>Pseudomonadati</taxon>
        <taxon>Pseudomonadota</taxon>
        <taxon>Betaproteobacteria</taxon>
        <taxon>Burkholderiales</taxon>
        <taxon>Burkholderiaceae</taxon>
        <taxon>Paraburkholderia</taxon>
    </lineage>
</organism>
<dbReference type="RefSeq" id="WP_336597239.1">
    <property type="nucleotide sequence ID" value="NZ_JACFYJ010000006.1"/>
</dbReference>
<dbReference type="EMBL" id="JACFYJ010000006">
    <property type="protein sequence ID" value="MEI5996837.1"/>
    <property type="molecule type" value="Genomic_DNA"/>
</dbReference>
<evidence type="ECO:0000313" key="3">
    <source>
        <dbReference type="Proteomes" id="UP001386437"/>
    </source>
</evidence>
<gene>
    <name evidence="2" type="ORF">H3V53_06365</name>
</gene>
<keyword evidence="3" id="KW-1185">Reference proteome</keyword>
<evidence type="ECO:0000259" key="1">
    <source>
        <dbReference type="Pfam" id="PF12708"/>
    </source>
</evidence>
<accession>A0ABU8IML3</accession>
<proteinExistence type="predicted"/>
<dbReference type="SUPFAM" id="SSF51126">
    <property type="entry name" value="Pectin lyase-like"/>
    <property type="match status" value="1"/>
</dbReference>
<dbReference type="Pfam" id="PF12708">
    <property type="entry name" value="Pect-lyase_RHGA_epim"/>
    <property type="match status" value="1"/>
</dbReference>
<protein>
    <recommendedName>
        <fullName evidence="1">Rhamnogalacturonase A/B/Epimerase-like pectate lyase domain-containing protein</fullName>
    </recommendedName>
</protein>
<sequence>MTTINDLVVANSFSPDDKLPMWSNTNGVTRALPISVLTDGFLTQDDINQIAASSAVETFTAGVDFTPGSTLALTLEGNYVSADNIDVHFDTNFQGPENFSLLAQTLTFTSPIPMGVTRVYVSGGAVRSIGAPSDGTVKTSTLVDGSVTAPKLAPGAVTAPALAASAVVDASVAAGTKLSNRITKVYDVRDFGAVGNGIADDAAAITNADAAISSAGGGILYFPAGTFAAGSMIIRNSNVIWQGAGIGATTIQAKAGATMNWLVSTLNADALWGTGSVSGAYAFGMRDITLDGNKANGAICSGFGIYGATFSLDNIEIANCTGIGIRTEFGIPGAIPHGFESQSNLNNSLIHDCDAVGVVWGGPSDPSLVNTNIYRNQPYNMTTQVNGTGCKLVNSHIWGSAFDSRLASTGLQLNTPGNMLANCVVEGSTVTQIHLRSNGNIVYGGNLYYFSDASATVYGITIGDSAAGISSGTNVISTKIDNTKLGMINFNNSAGMNIIDVTGFCSALNGFGYTGLPNASDKVRVSLYGTGTLTNNALNKDPNLGGGGGTISVGAPDSGGTGFRVLRVPN</sequence>
<dbReference type="InterPro" id="IPR011050">
    <property type="entry name" value="Pectin_lyase_fold/virulence"/>
</dbReference>
<feature type="domain" description="Rhamnogalacturonase A/B/Epimerase-like pectate lyase" evidence="1">
    <location>
        <begin position="187"/>
        <end position="265"/>
    </location>
</feature>